<comment type="caution">
    <text evidence="1">The sequence shown here is derived from an EMBL/GenBank/DDBJ whole genome shotgun (WGS) entry which is preliminary data.</text>
</comment>
<sequence length="73" mass="7991">MGVISQNRSNNHPLRAWLDSPTPGVFLHTSQTSSSLTLLLQGASEQPQPRGPCRRIEHRIMSALASAETINNL</sequence>
<keyword evidence="2" id="KW-1185">Reference proteome</keyword>
<accession>A0A5J9UJ02</accession>
<protein>
    <submittedName>
        <fullName evidence="1">Uncharacterized protein</fullName>
    </submittedName>
</protein>
<organism evidence="1 2">
    <name type="scientific">Eragrostis curvula</name>
    <name type="common">weeping love grass</name>
    <dbReference type="NCBI Taxonomy" id="38414"/>
    <lineage>
        <taxon>Eukaryota</taxon>
        <taxon>Viridiplantae</taxon>
        <taxon>Streptophyta</taxon>
        <taxon>Embryophyta</taxon>
        <taxon>Tracheophyta</taxon>
        <taxon>Spermatophyta</taxon>
        <taxon>Magnoliopsida</taxon>
        <taxon>Liliopsida</taxon>
        <taxon>Poales</taxon>
        <taxon>Poaceae</taxon>
        <taxon>PACMAD clade</taxon>
        <taxon>Chloridoideae</taxon>
        <taxon>Eragrostideae</taxon>
        <taxon>Eragrostidinae</taxon>
        <taxon>Eragrostis</taxon>
    </lineage>
</organism>
<name>A0A5J9UJ02_9POAL</name>
<evidence type="ECO:0000313" key="1">
    <source>
        <dbReference type="EMBL" id="TVU23355.1"/>
    </source>
</evidence>
<gene>
    <name evidence="1" type="ORF">EJB05_25714</name>
</gene>
<feature type="non-terminal residue" evidence="1">
    <location>
        <position position="1"/>
    </location>
</feature>
<proteinExistence type="predicted"/>
<dbReference type="AlphaFoldDB" id="A0A5J9UJ02"/>
<dbReference type="Gramene" id="TVU23355">
    <property type="protein sequence ID" value="TVU23355"/>
    <property type="gene ID" value="EJB05_25714"/>
</dbReference>
<dbReference type="EMBL" id="RWGY01000013">
    <property type="protein sequence ID" value="TVU23355.1"/>
    <property type="molecule type" value="Genomic_DNA"/>
</dbReference>
<reference evidence="1 2" key="1">
    <citation type="journal article" date="2019" name="Sci. Rep.">
        <title>A high-quality genome of Eragrostis curvula grass provides insights into Poaceae evolution and supports new strategies to enhance forage quality.</title>
        <authorList>
            <person name="Carballo J."/>
            <person name="Santos B.A.C.M."/>
            <person name="Zappacosta D."/>
            <person name="Garbus I."/>
            <person name="Selva J.P."/>
            <person name="Gallo C.A."/>
            <person name="Diaz A."/>
            <person name="Albertini E."/>
            <person name="Caccamo M."/>
            <person name="Echenique V."/>
        </authorList>
    </citation>
    <scope>NUCLEOTIDE SEQUENCE [LARGE SCALE GENOMIC DNA]</scope>
    <source>
        <strain evidence="2">cv. Victoria</strain>
        <tissue evidence="1">Leaf</tissue>
    </source>
</reference>
<evidence type="ECO:0000313" key="2">
    <source>
        <dbReference type="Proteomes" id="UP000324897"/>
    </source>
</evidence>
<dbReference type="Proteomes" id="UP000324897">
    <property type="component" value="Chromosome 2"/>
</dbReference>